<accession>A0A7U4M2S9</accession>
<dbReference type="KEGG" id="slh:YH65_10830"/>
<dbReference type="OrthoDB" id="5372766at2"/>
<dbReference type="Proteomes" id="UP000034444">
    <property type="component" value="Chromosome"/>
</dbReference>
<name>A0A7U4M2S9_9BACT</name>
<organism evidence="1 2">
    <name type="scientific">Sulfurovum lithotrophicum</name>
    <dbReference type="NCBI Taxonomy" id="206403"/>
    <lineage>
        <taxon>Bacteria</taxon>
        <taxon>Pseudomonadati</taxon>
        <taxon>Campylobacterota</taxon>
        <taxon>Epsilonproteobacteria</taxon>
        <taxon>Campylobacterales</taxon>
        <taxon>Sulfurovaceae</taxon>
        <taxon>Sulfurovum</taxon>
    </lineage>
</organism>
<proteinExistence type="predicted"/>
<reference evidence="2" key="2">
    <citation type="journal article" date="2017" name="Stand. Genomic Sci.">
        <title>Complete genome sequence of the sulfur-oxidizing chemolithoautotrophic Sulfurovum lithotrophicum 42BKTT.</title>
        <authorList>
            <person name="Jeon W."/>
            <person name="Priscilla L."/>
            <person name="Park G."/>
            <person name="Lee H."/>
            <person name="Lee N."/>
            <person name="Lee D."/>
            <person name="Kwon H."/>
            <person name="Ahn I."/>
            <person name="Lee C."/>
            <person name="Lee H."/>
            <person name="Ahn J."/>
        </authorList>
    </citation>
    <scope>NUCLEOTIDE SEQUENCE [LARGE SCALE GENOMIC DNA]</scope>
    <source>
        <strain evidence="2">ATCC BAA-797 / 42BKT</strain>
    </source>
</reference>
<evidence type="ECO:0000313" key="1">
    <source>
        <dbReference type="EMBL" id="AKF25824.1"/>
    </source>
</evidence>
<keyword evidence="2" id="KW-1185">Reference proteome</keyword>
<evidence type="ECO:0000313" key="2">
    <source>
        <dbReference type="Proteomes" id="UP000034444"/>
    </source>
</evidence>
<dbReference type="AlphaFoldDB" id="A0A7U4M2S9"/>
<dbReference type="EMBL" id="CP011308">
    <property type="protein sequence ID" value="AKF25824.1"/>
    <property type="molecule type" value="Genomic_DNA"/>
</dbReference>
<dbReference type="RefSeq" id="WP_046551873.1">
    <property type="nucleotide sequence ID" value="NZ_CP011308.1"/>
</dbReference>
<gene>
    <name evidence="1" type="ORF">YH65_10830</name>
</gene>
<reference evidence="1 2" key="1">
    <citation type="submission" date="2015-04" db="EMBL/GenBank/DDBJ databases">
        <title>Complete genome sequence of Sulfurovum lithotrophicum ATCC BAA-797T.</title>
        <authorList>
            <person name="Ahn J."/>
            <person name="Park G."/>
            <person name="Jeon W."/>
            <person name="Jang Y."/>
            <person name="Jang M."/>
            <person name="Lee H."/>
            <person name="Lee H."/>
        </authorList>
    </citation>
    <scope>NUCLEOTIDE SEQUENCE [LARGE SCALE GENOMIC DNA]</scope>
    <source>
        <strain evidence="2">ATCC BAA-797 / 42BKT</strain>
    </source>
</reference>
<protein>
    <submittedName>
        <fullName evidence="1">Uncharacterized protein</fullName>
    </submittedName>
</protein>
<sequence length="137" mass="15681">MDKSFLVFLAIGLAFLYFITHFVGGIQEEDERFRNNTYEQEHKYDTYKGMDSVGRAVLNVEGVDTATQIGAWNEGSLKEEFLDLYPDFSLMKDFIKNRVHGEPIKSRLLKHVDDVETKFFAGELTTEQAKAALASFK</sequence>